<evidence type="ECO:0000313" key="3">
    <source>
        <dbReference type="Proteomes" id="UP000253919"/>
    </source>
</evidence>
<name>A0A369QK68_9BACT</name>
<dbReference type="EMBL" id="QASA01000001">
    <property type="protein sequence ID" value="RDC64710.1"/>
    <property type="molecule type" value="Genomic_DNA"/>
</dbReference>
<feature type="domain" description="DUF2268" evidence="1">
    <location>
        <begin position="140"/>
        <end position="274"/>
    </location>
</feature>
<organism evidence="2 3">
    <name type="scientific">Adhaeribacter pallidiroseus</name>
    <dbReference type="NCBI Taxonomy" id="2072847"/>
    <lineage>
        <taxon>Bacteria</taxon>
        <taxon>Pseudomonadati</taxon>
        <taxon>Bacteroidota</taxon>
        <taxon>Cytophagia</taxon>
        <taxon>Cytophagales</taxon>
        <taxon>Hymenobacteraceae</taxon>
        <taxon>Adhaeribacter</taxon>
    </lineage>
</organism>
<dbReference type="OrthoDB" id="6402335at2"/>
<reference evidence="2 3" key="1">
    <citation type="submission" date="2018-04" db="EMBL/GenBank/DDBJ databases">
        <title>Adhaeribacter sp. HMF7616 genome sequencing and assembly.</title>
        <authorList>
            <person name="Kang H."/>
            <person name="Kang J."/>
            <person name="Cha I."/>
            <person name="Kim H."/>
            <person name="Joh K."/>
        </authorList>
    </citation>
    <scope>NUCLEOTIDE SEQUENCE [LARGE SCALE GENOMIC DNA]</scope>
    <source>
        <strain evidence="2 3">HMF7616</strain>
    </source>
</reference>
<protein>
    <recommendedName>
        <fullName evidence="1">DUF2268 domain-containing protein</fullName>
    </recommendedName>
</protein>
<dbReference type="RefSeq" id="WP_115373826.1">
    <property type="nucleotide sequence ID" value="NZ_QASA01000001.1"/>
</dbReference>
<proteinExistence type="predicted"/>
<dbReference type="AlphaFoldDB" id="A0A369QK68"/>
<evidence type="ECO:0000259" key="1">
    <source>
        <dbReference type="Pfam" id="PF10026"/>
    </source>
</evidence>
<sequence>MWHKLTGLVFGFLCVTQSFGQTTKFPTDPSQAKFVTQDICYFWQAFDLFLQDTLQNPFQKYYLDKGSQGVKDFMANRIESADKLYQTVKKHRKEYQKVRENTFKIALKEKECRVAFQKLKEWYPAATFPPVYFVIGTANSGGTSSKNGLIIGAEMQSNPSGIPAIVAHELIYFQQTFPPRETTLLEQSILEGSADFVGELISGRNINASAYTYGNAHAAELRKEFAHAMQGFNNQDWLYGVSGKDQRPKDLGYWLGYQICKAYFDKTPDKKKAMADILNIKDYAAFLKKSGYLLEK</sequence>
<dbReference type="Proteomes" id="UP000253919">
    <property type="component" value="Unassembled WGS sequence"/>
</dbReference>
<keyword evidence="3" id="KW-1185">Reference proteome</keyword>
<dbReference type="Pfam" id="PF10026">
    <property type="entry name" value="DUF2268"/>
    <property type="match status" value="1"/>
</dbReference>
<dbReference type="InterPro" id="IPR018728">
    <property type="entry name" value="DUF2268"/>
</dbReference>
<accession>A0A369QK68</accession>
<evidence type="ECO:0000313" key="2">
    <source>
        <dbReference type="EMBL" id="RDC64710.1"/>
    </source>
</evidence>
<gene>
    <name evidence="2" type="ORF">AHMF7616_03326</name>
</gene>
<comment type="caution">
    <text evidence="2">The sequence shown here is derived from an EMBL/GenBank/DDBJ whole genome shotgun (WGS) entry which is preliminary data.</text>
</comment>